<evidence type="ECO:0000313" key="1">
    <source>
        <dbReference type="EMBL" id="CAD8121194.1"/>
    </source>
</evidence>
<gene>
    <name evidence="1" type="ORF">PSON_ATCC_30995.1.T1300124</name>
</gene>
<evidence type="ECO:0000313" key="2">
    <source>
        <dbReference type="Proteomes" id="UP000692954"/>
    </source>
</evidence>
<protein>
    <submittedName>
        <fullName evidence="1">Uncharacterized protein</fullName>
    </submittedName>
</protein>
<keyword evidence="2" id="KW-1185">Reference proteome</keyword>
<dbReference type="Proteomes" id="UP000692954">
    <property type="component" value="Unassembled WGS sequence"/>
</dbReference>
<proteinExistence type="predicted"/>
<comment type="caution">
    <text evidence="1">The sequence shown here is derived from an EMBL/GenBank/DDBJ whole genome shotgun (WGS) entry which is preliminary data.</text>
</comment>
<organism evidence="1 2">
    <name type="scientific">Paramecium sonneborni</name>
    <dbReference type="NCBI Taxonomy" id="65129"/>
    <lineage>
        <taxon>Eukaryota</taxon>
        <taxon>Sar</taxon>
        <taxon>Alveolata</taxon>
        <taxon>Ciliophora</taxon>
        <taxon>Intramacronucleata</taxon>
        <taxon>Oligohymenophorea</taxon>
        <taxon>Peniculida</taxon>
        <taxon>Parameciidae</taxon>
        <taxon>Paramecium</taxon>
    </lineage>
</organism>
<dbReference type="EMBL" id="CAJJDN010000130">
    <property type="protein sequence ID" value="CAD8121194.1"/>
    <property type="molecule type" value="Genomic_DNA"/>
</dbReference>
<dbReference type="AlphaFoldDB" id="A0A8S1R1F7"/>
<reference evidence="1" key="1">
    <citation type="submission" date="2021-01" db="EMBL/GenBank/DDBJ databases">
        <authorList>
            <consortium name="Genoscope - CEA"/>
            <person name="William W."/>
        </authorList>
    </citation>
    <scope>NUCLEOTIDE SEQUENCE</scope>
</reference>
<name>A0A8S1R1F7_9CILI</name>
<sequence>MLKQYQSFNFNYTQKKVNFIETNCRDFYHLLNQYVKLIIKFRIYNQQINVKKYLQQKGINLFQCLQIIYTFLYLVKSKYMEELKDLVSWLKYDNQFIIQLFQHQFVLNFSILIDCYQNNELFLIQIKDEQQKIAYFISSSIPASTKIQSILNGPNPFLVYAQYVEKYSIFSLLSSSFQNQSSLNQYQFIDFDIPITITPNIYAITHKQIFQLSISSDSTFSYKYNFNSTSMSNFTIINAFYNFWSYSQCD</sequence>
<accession>A0A8S1R1F7</accession>